<accession>F5Y8R1</accession>
<evidence type="ECO:0000313" key="8">
    <source>
        <dbReference type="EMBL" id="AEF81460.1"/>
    </source>
</evidence>
<keyword evidence="4 7" id="KW-0812">Transmembrane</keyword>
<dbReference type="EMBL" id="CP001841">
    <property type="protein sequence ID" value="AEF81460.1"/>
    <property type="molecule type" value="Genomic_DNA"/>
</dbReference>
<reference evidence="9" key="1">
    <citation type="submission" date="2009-12" db="EMBL/GenBank/DDBJ databases">
        <title>Complete sequence of Treponema azotonutricium strain ZAS-9.</title>
        <authorList>
            <person name="Tetu S.G."/>
            <person name="Matson E."/>
            <person name="Ren Q."/>
            <person name="Seshadri R."/>
            <person name="Elbourne L."/>
            <person name="Hassan K.A."/>
            <person name="Durkin A."/>
            <person name="Radune D."/>
            <person name="Mohamoud Y."/>
            <person name="Shay R."/>
            <person name="Jin S."/>
            <person name="Zhang X."/>
            <person name="Lucey K."/>
            <person name="Ballor N.R."/>
            <person name="Ottesen E."/>
            <person name="Rosenthal R."/>
            <person name="Allen A."/>
            <person name="Leadbetter J.R."/>
            <person name="Paulsen I.T."/>
        </authorList>
    </citation>
    <scope>NUCLEOTIDE SEQUENCE [LARGE SCALE GENOMIC DNA]</scope>
    <source>
        <strain evidence="9">ATCC BAA-888 / DSM 13862 / ZAS-9</strain>
    </source>
</reference>
<evidence type="ECO:0000256" key="5">
    <source>
        <dbReference type="ARBA" id="ARBA00022989"/>
    </source>
</evidence>
<comment type="subcellular location">
    <subcellularLocation>
        <location evidence="1">Cell membrane</location>
        <topology evidence="1">Multi-pass membrane protein</topology>
    </subcellularLocation>
</comment>
<keyword evidence="6 7" id="KW-0472">Membrane</keyword>
<protein>
    <submittedName>
        <fullName evidence="8">Putative transporter</fullName>
    </submittedName>
</protein>
<proteinExistence type="predicted"/>
<organism evidence="8 9">
    <name type="scientific">Leadbettera azotonutricia (strain ATCC BAA-888 / DSM 13862 / ZAS-9)</name>
    <name type="common">Treponema azotonutricium</name>
    <dbReference type="NCBI Taxonomy" id="545695"/>
    <lineage>
        <taxon>Bacteria</taxon>
        <taxon>Pseudomonadati</taxon>
        <taxon>Spirochaetota</taxon>
        <taxon>Spirochaetia</taxon>
        <taxon>Spirochaetales</taxon>
        <taxon>Breznakiellaceae</taxon>
        <taxon>Leadbettera</taxon>
    </lineage>
</organism>
<dbReference type="InParanoid" id="F5Y8R1"/>
<feature type="transmembrane region" description="Helical" evidence="7">
    <location>
        <begin position="197"/>
        <end position="217"/>
    </location>
</feature>
<evidence type="ECO:0000256" key="6">
    <source>
        <dbReference type="ARBA" id="ARBA00023136"/>
    </source>
</evidence>
<feature type="transmembrane region" description="Helical" evidence="7">
    <location>
        <begin position="52"/>
        <end position="77"/>
    </location>
</feature>
<keyword evidence="9" id="KW-1185">Reference proteome</keyword>
<feature type="transmembrane region" description="Helical" evidence="7">
    <location>
        <begin position="154"/>
        <end position="177"/>
    </location>
</feature>
<sequence>MPSDNQTILRGLAWLEELAIRIGRYAVAPILVFSLTIAIYELRQDGQFWGLAFRSFLVIIACAVFVIAAGIITILLFPPAHIPIFMEEQLETVSLNTAGSVLELFPSNMFSALVNDGIYLLPVYVFAFFLGIGLSYDRNYTKPVIAIIDSLSRIFYHIASFFSEILAIVMIALAAYWAIRFHNVLKADVYRDLIMKLGIFSLVLGFGILPLFLYFITPKCNPWVVLYGSLGQALASFFSGDINFSLPVIFRHAKENLGIRRRSNAVTVSLFTIFGRAGSAMVAAAAFIVIIKSYISLPIAPGDIFSIGARAFVISFLLARHPGDGAYTALAVLCLGYGRGFEAGYLILKPLAFYLIAVGTFLDVMIASFASYAIGRTSGFQEDKQVGHFI</sequence>
<dbReference type="GO" id="GO:0005886">
    <property type="term" value="C:plasma membrane"/>
    <property type="evidence" value="ECO:0007669"/>
    <property type="project" value="UniProtKB-SubCell"/>
</dbReference>
<keyword evidence="3" id="KW-1003">Cell membrane</keyword>
<dbReference type="eggNOG" id="COG1301">
    <property type="taxonomic scope" value="Bacteria"/>
</dbReference>
<evidence type="ECO:0000256" key="1">
    <source>
        <dbReference type="ARBA" id="ARBA00004651"/>
    </source>
</evidence>
<feature type="transmembrane region" description="Helical" evidence="7">
    <location>
        <begin position="326"/>
        <end position="347"/>
    </location>
</feature>
<evidence type="ECO:0000313" key="9">
    <source>
        <dbReference type="Proteomes" id="UP000009222"/>
    </source>
</evidence>
<evidence type="ECO:0000256" key="3">
    <source>
        <dbReference type="ARBA" id="ARBA00022475"/>
    </source>
</evidence>
<dbReference type="STRING" id="545695.TREAZ_2196"/>
<name>F5Y8R1_LEAAZ</name>
<feature type="transmembrane region" description="Helical" evidence="7">
    <location>
        <begin position="117"/>
        <end position="134"/>
    </location>
</feature>
<gene>
    <name evidence="8" type="ordered locus">TREAZ_2196</name>
</gene>
<dbReference type="PANTHER" id="PTHR42865:SF7">
    <property type="entry name" value="PROTON_GLUTAMATE-ASPARTATE SYMPORTER"/>
    <property type="match status" value="1"/>
</dbReference>
<dbReference type="Pfam" id="PF00375">
    <property type="entry name" value="SDF"/>
    <property type="match status" value="1"/>
</dbReference>
<evidence type="ECO:0000256" key="7">
    <source>
        <dbReference type="SAM" id="Phobius"/>
    </source>
</evidence>
<reference evidence="8 9" key="2">
    <citation type="journal article" date="2011" name="ISME J.">
        <title>RNA-seq reveals cooperative metabolic interactions between two termite-gut spirochete species in co-culture.</title>
        <authorList>
            <person name="Rosenthal A.Z."/>
            <person name="Matson E.G."/>
            <person name="Eldar A."/>
            <person name="Leadbetter J.R."/>
        </authorList>
    </citation>
    <scope>NUCLEOTIDE SEQUENCE [LARGE SCALE GENOMIC DNA]</scope>
    <source>
        <strain evidence="9">ATCC BAA-888 / DSM 13862 / ZAS-9</strain>
    </source>
</reference>
<dbReference type="KEGG" id="taz:TREAZ_2196"/>
<feature type="transmembrane region" description="Helical" evidence="7">
    <location>
        <begin position="265"/>
        <end position="291"/>
    </location>
</feature>
<evidence type="ECO:0000256" key="2">
    <source>
        <dbReference type="ARBA" id="ARBA00022448"/>
    </source>
</evidence>
<evidence type="ECO:0000256" key="4">
    <source>
        <dbReference type="ARBA" id="ARBA00022692"/>
    </source>
</evidence>
<keyword evidence="5 7" id="KW-1133">Transmembrane helix</keyword>
<dbReference type="GO" id="GO:0015293">
    <property type="term" value="F:symporter activity"/>
    <property type="evidence" value="ECO:0007669"/>
    <property type="project" value="UniProtKB-KW"/>
</dbReference>
<dbReference type="AlphaFoldDB" id="F5Y8R1"/>
<dbReference type="InterPro" id="IPR001991">
    <property type="entry name" value="Na-dicarboxylate_symporter"/>
</dbReference>
<dbReference type="InterPro" id="IPR036458">
    <property type="entry name" value="Na:dicarbo_symporter_sf"/>
</dbReference>
<keyword evidence="2" id="KW-0813">Transport</keyword>
<dbReference type="PANTHER" id="PTHR42865">
    <property type="entry name" value="PROTON/GLUTAMATE-ASPARTATE SYMPORTER"/>
    <property type="match status" value="1"/>
</dbReference>
<dbReference type="Proteomes" id="UP000009222">
    <property type="component" value="Chromosome"/>
</dbReference>
<dbReference type="HOGENOM" id="CLU_056006_0_0_12"/>
<feature type="transmembrane region" description="Helical" evidence="7">
    <location>
        <begin position="353"/>
        <end position="374"/>
    </location>
</feature>
<dbReference type="SUPFAM" id="SSF118215">
    <property type="entry name" value="Proton glutamate symport protein"/>
    <property type="match status" value="1"/>
</dbReference>
<feature type="transmembrane region" description="Helical" evidence="7">
    <location>
        <begin position="22"/>
        <end position="40"/>
    </location>
</feature>
<feature type="transmembrane region" description="Helical" evidence="7">
    <location>
        <begin position="297"/>
        <end position="319"/>
    </location>
</feature>
<dbReference type="Gene3D" id="1.10.3860.10">
    <property type="entry name" value="Sodium:dicarboxylate symporter"/>
    <property type="match status" value="1"/>
</dbReference>